<sequence length="110" mass="12519">MHKPPFFSPLLPHALSLSKHPLSCSGNKVVGADFGQMHWSTVRASPRGPFDTPPQHQYHCGMAYTGSRRQHSLTSGFYFIGCTVPAIWTILLWPVFLLLAFMRFWRMLLC</sequence>
<evidence type="ECO:0000256" key="1">
    <source>
        <dbReference type="SAM" id="Phobius"/>
    </source>
</evidence>
<evidence type="ECO:0000313" key="2">
    <source>
        <dbReference type="EMBL" id="PON75436.1"/>
    </source>
</evidence>
<reference evidence="3" key="1">
    <citation type="submission" date="2016-06" db="EMBL/GenBank/DDBJ databases">
        <title>Parallel loss of symbiosis genes in relatives of nitrogen-fixing non-legume Parasponia.</title>
        <authorList>
            <person name="Van Velzen R."/>
            <person name="Holmer R."/>
            <person name="Bu F."/>
            <person name="Rutten L."/>
            <person name="Van Zeijl A."/>
            <person name="Liu W."/>
            <person name="Santuari L."/>
            <person name="Cao Q."/>
            <person name="Sharma T."/>
            <person name="Shen D."/>
            <person name="Roswanjaya Y."/>
            <person name="Wardhani T."/>
            <person name="Kalhor M.S."/>
            <person name="Jansen J."/>
            <person name="Van den Hoogen J."/>
            <person name="Gungor B."/>
            <person name="Hartog M."/>
            <person name="Hontelez J."/>
            <person name="Verver J."/>
            <person name="Yang W.-C."/>
            <person name="Schijlen E."/>
            <person name="Repin R."/>
            <person name="Schilthuizen M."/>
            <person name="Schranz E."/>
            <person name="Heidstra R."/>
            <person name="Miyata K."/>
            <person name="Fedorova E."/>
            <person name="Kohlen W."/>
            <person name="Bisseling T."/>
            <person name="Smit S."/>
            <person name="Geurts R."/>
        </authorList>
    </citation>
    <scope>NUCLEOTIDE SEQUENCE [LARGE SCALE GENOMIC DNA]</scope>
    <source>
        <strain evidence="3">cv. RG33-2</strain>
    </source>
</reference>
<dbReference type="EMBL" id="JXTC01000256">
    <property type="protein sequence ID" value="PON75436.1"/>
    <property type="molecule type" value="Genomic_DNA"/>
</dbReference>
<comment type="caution">
    <text evidence="2">The sequence shown here is derived from an EMBL/GenBank/DDBJ whole genome shotgun (WGS) entry which is preliminary data.</text>
</comment>
<feature type="transmembrane region" description="Helical" evidence="1">
    <location>
        <begin position="77"/>
        <end position="101"/>
    </location>
</feature>
<keyword evidence="3" id="KW-1185">Reference proteome</keyword>
<keyword evidence="1" id="KW-0812">Transmembrane</keyword>
<evidence type="ECO:0000313" key="3">
    <source>
        <dbReference type="Proteomes" id="UP000237000"/>
    </source>
</evidence>
<keyword evidence="1" id="KW-0472">Membrane</keyword>
<accession>A0A2P5DQ80</accession>
<keyword evidence="1" id="KW-1133">Transmembrane helix</keyword>
<dbReference type="Proteomes" id="UP000237000">
    <property type="component" value="Unassembled WGS sequence"/>
</dbReference>
<organism evidence="2 3">
    <name type="scientific">Trema orientale</name>
    <name type="common">Charcoal tree</name>
    <name type="synonym">Celtis orientalis</name>
    <dbReference type="NCBI Taxonomy" id="63057"/>
    <lineage>
        <taxon>Eukaryota</taxon>
        <taxon>Viridiplantae</taxon>
        <taxon>Streptophyta</taxon>
        <taxon>Embryophyta</taxon>
        <taxon>Tracheophyta</taxon>
        <taxon>Spermatophyta</taxon>
        <taxon>Magnoliopsida</taxon>
        <taxon>eudicotyledons</taxon>
        <taxon>Gunneridae</taxon>
        <taxon>Pentapetalae</taxon>
        <taxon>rosids</taxon>
        <taxon>fabids</taxon>
        <taxon>Rosales</taxon>
        <taxon>Cannabaceae</taxon>
        <taxon>Trema</taxon>
    </lineage>
</organism>
<dbReference type="AlphaFoldDB" id="A0A2P5DQ80"/>
<name>A0A2P5DQ80_TREOI</name>
<protein>
    <submittedName>
        <fullName evidence="2">Uncharacterized protein</fullName>
    </submittedName>
</protein>
<proteinExistence type="predicted"/>
<gene>
    <name evidence="2" type="ORF">TorRG33x02_245300</name>
</gene>
<dbReference type="InParanoid" id="A0A2P5DQ80"/>